<dbReference type="KEGG" id="cyt:cce_5225"/>
<dbReference type="InterPro" id="IPR054220">
    <property type="entry name" value="DUF6940"/>
</dbReference>
<name>B1X360_CROS5</name>
<dbReference type="HOGENOM" id="CLU_1209297_0_0_3"/>
<reference evidence="1 2" key="1">
    <citation type="journal article" date="2008" name="Proc. Natl. Acad. Sci. U.S.A.">
        <title>The genome of Cyanothece 51142, a unicellular diazotrophic cyanobacterium important in the marine nitrogen cycle.</title>
        <authorList>
            <person name="Welsh E.A."/>
            <person name="Liberton M."/>
            <person name="Stoeckel J."/>
            <person name="Loh T."/>
            <person name="Elvitigala T."/>
            <person name="Wang C."/>
            <person name="Wollam A."/>
            <person name="Fulton R.S."/>
            <person name="Clifton S.W."/>
            <person name="Jacobs J.M."/>
            <person name="Aurora R."/>
            <person name="Ghosh B.K."/>
            <person name="Sherman L.A."/>
            <person name="Smith R.D."/>
            <person name="Wilson R.K."/>
            <person name="Pakrasi H.B."/>
        </authorList>
    </citation>
    <scope>NUCLEOTIDE SEQUENCE [LARGE SCALE GENOMIC DNA]</scope>
    <source>
        <strain evidence="2">ATCC 51142 / BH68</strain>
        <plasmid evidence="2">A</plasmid>
    </source>
</reference>
<evidence type="ECO:0000313" key="2">
    <source>
        <dbReference type="Proteomes" id="UP000001203"/>
    </source>
</evidence>
<organism evidence="1 2">
    <name type="scientific">Crocosphaera subtropica (strain ATCC 51142 / BH68)</name>
    <name type="common">Cyanothece sp. (strain ATCC 51142)</name>
    <dbReference type="NCBI Taxonomy" id="43989"/>
    <lineage>
        <taxon>Bacteria</taxon>
        <taxon>Bacillati</taxon>
        <taxon>Cyanobacteriota</taxon>
        <taxon>Cyanophyceae</taxon>
        <taxon>Oscillatoriophycideae</taxon>
        <taxon>Chroococcales</taxon>
        <taxon>Aphanothecaceae</taxon>
        <taxon>Crocosphaera</taxon>
        <taxon>Crocosphaera subtropica</taxon>
    </lineage>
</organism>
<gene>
    <name evidence="1" type="ordered locus">cce_5225</name>
</gene>
<dbReference type="Proteomes" id="UP000001203">
    <property type="component" value="Plasmid A"/>
</dbReference>
<dbReference type="RefSeq" id="WP_009547721.1">
    <property type="nucleotide sequence ID" value="NC_010539.1"/>
</dbReference>
<geneLocation type="plasmid" evidence="1 2">
    <name>A</name>
</geneLocation>
<dbReference type="Pfam" id="PF22086">
    <property type="entry name" value="DUF6940"/>
    <property type="match status" value="1"/>
</dbReference>
<dbReference type="EMBL" id="CP000808">
    <property type="protein sequence ID" value="ACB54571.1"/>
    <property type="molecule type" value="Genomic_DNA"/>
</dbReference>
<accession>B1X360</accession>
<dbReference type="AlphaFoldDB" id="B1X360"/>
<protein>
    <submittedName>
        <fullName evidence="1">Uncharacterized protein</fullName>
    </submittedName>
</protein>
<keyword evidence="1" id="KW-0614">Plasmid</keyword>
<proteinExistence type="predicted"/>
<evidence type="ECO:0000313" key="1">
    <source>
        <dbReference type="EMBL" id="ACB54571.1"/>
    </source>
</evidence>
<keyword evidence="2" id="KW-1185">Reference proteome</keyword>
<dbReference type="OrthoDB" id="980262at2"/>
<sequence>MKVIPCSEQNLDNVQINTAVIQLNGKEVTIIQIVDKQGFPYSWLTIAEGLVKDSSFRELWNQTLAEIPFNFQWKPVPIHPKFAKTYPFFAVLVPSSFPPSNPSAYRKYLNKLSNEELITTFPNLSGDALLLIPKDTGDYGHIADFCRNADDKLIQTLWQSFGKLTYQAILNEEILWCNTHGHGVPWMHIRFDETLKYAAFPPYGTIDETSQKEWYETIYLKVFE</sequence>